<keyword evidence="2 5" id="KW-0812">Transmembrane</keyword>
<dbReference type="RefSeq" id="WP_406786049.1">
    <property type="nucleotide sequence ID" value="NZ_JBJIAA010000002.1"/>
</dbReference>
<evidence type="ECO:0000313" key="7">
    <source>
        <dbReference type="EMBL" id="MFL0249380.1"/>
    </source>
</evidence>
<evidence type="ECO:0000256" key="3">
    <source>
        <dbReference type="ARBA" id="ARBA00022989"/>
    </source>
</evidence>
<sequence length="327" mass="36172">MNVINLFKNNVKRMMTYKAVIIVAVIVVPIMIVLGVLFSAKAQPKAQIALVTSSNKSFSKNDKVQIDVMSKKPAKSKLLLSEYAAIVEEKGDGSYKVTTLKNKEDKSKIEEFFKTGKITETQKDKENERGIGTNILGFITMIILMQGIALTVLFPEDKKLNTFKRILIAPVSERQYILAQGIFTFLGLYIPSYIAVAVTKVFFGAKIGFGLAMLALLIAILSLLSTAFALFLSSTIERETSMAATGIYFVTSILAGCFISFTGSNKILDTVCNIIPQKAYMTMSQGIENGGSIFKFKGEFIYLFIWIIALFILGSFITNRKVKKGVY</sequence>
<comment type="caution">
    <text evidence="7">The sequence shown here is derived from an EMBL/GenBank/DDBJ whole genome shotgun (WGS) entry which is preliminary data.</text>
</comment>
<reference evidence="7 8" key="1">
    <citation type="submission" date="2024-11" db="EMBL/GenBank/DDBJ databases">
        <authorList>
            <person name="Heng Y.C."/>
            <person name="Lim A.C.H."/>
            <person name="Lee J.K.Y."/>
            <person name="Kittelmann S."/>
        </authorList>
    </citation>
    <scope>NUCLEOTIDE SEQUENCE [LARGE SCALE GENOMIC DNA]</scope>
    <source>
        <strain evidence="7 8">WILCCON 0114</strain>
    </source>
</reference>
<dbReference type="Proteomes" id="UP001623592">
    <property type="component" value="Unassembled WGS sequence"/>
</dbReference>
<protein>
    <submittedName>
        <fullName evidence="7">ABC transporter permease</fullName>
    </submittedName>
</protein>
<feature type="transmembrane region" description="Helical" evidence="5">
    <location>
        <begin position="300"/>
        <end position="318"/>
    </location>
</feature>
<comment type="subcellular location">
    <subcellularLocation>
        <location evidence="1">Membrane</location>
        <topology evidence="1">Multi-pass membrane protein</topology>
    </subcellularLocation>
</comment>
<accession>A0ABW8TCK4</accession>
<evidence type="ECO:0000256" key="1">
    <source>
        <dbReference type="ARBA" id="ARBA00004141"/>
    </source>
</evidence>
<evidence type="ECO:0000256" key="4">
    <source>
        <dbReference type="ARBA" id="ARBA00023136"/>
    </source>
</evidence>
<organism evidence="7 8">
    <name type="scientific">Clostridium neuense</name>
    <dbReference type="NCBI Taxonomy" id="1728934"/>
    <lineage>
        <taxon>Bacteria</taxon>
        <taxon>Bacillati</taxon>
        <taxon>Bacillota</taxon>
        <taxon>Clostridia</taxon>
        <taxon>Eubacteriales</taxon>
        <taxon>Clostridiaceae</taxon>
        <taxon>Clostridium</taxon>
    </lineage>
</organism>
<dbReference type="EMBL" id="JBJIAA010000002">
    <property type="protein sequence ID" value="MFL0249380.1"/>
    <property type="molecule type" value="Genomic_DNA"/>
</dbReference>
<feature type="transmembrane region" description="Helical" evidence="5">
    <location>
        <begin position="135"/>
        <end position="155"/>
    </location>
</feature>
<dbReference type="InterPro" id="IPR052902">
    <property type="entry name" value="ABC-2_transporter"/>
</dbReference>
<dbReference type="InterPro" id="IPR013525">
    <property type="entry name" value="ABC2_TM"/>
</dbReference>
<keyword evidence="3 5" id="KW-1133">Transmembrane helix</keyword>
<gene>
    <name evidence="7" type="ORF">ACJDT4_03020</name>
</gene>
<feature type="transmembrane region" description="Helical" evidence="5">
    <location>
        <begin position="207"/>
        <end position="231"/>
    </location>
</feature>
<feature type="transmembrane region" description="Helical" evidence="5">
    <location>
        <begin position="243"/>
        <end position="261"/>
    </location>
</feature>
<evidence type="ECO:0000256" key="5">
    <source>
        <dbReference type="SAM" id="Phobius"/>
    </source>
</evidence>
<evidence type="ECO:0000313" key="8">
    <source>
        <dbReference type="Proteomes" id="UP001623592"/>
    </source>
</evidence>
<keyword evidence="8" id="KW-1185">Reference proteome</keyword>
<name>A0ABW8TCK4_9CLOT</name>
<feature type="transmembrane region" description="Helical" evidence="5">
    <location>
        <begin position="20"/>
        <end position="40"/>
    </location>
</feature>
<proteinExistence type="predicted"/>
<keyword evidence="4 5" id="KW-0472">Membrane</keyword>
<feature type="domain" description="ABC-2 type transporter transmembrane" evidence="6">
    <location>
        <begin position="22"/>
        <end position="315"/>
    </location>
</feature>
<dbReference type="PANTHER" id="PTHR43027:SF2">
    <property type="entry name" value="TRANSPORT PERMEASE PROTEIN"/>
    <property type="match status" value="1"/>
</dbReference>
<feature type="transmembrane region" description="Helical" evidence="5">
    <location>
        <begin position="176"/>
        <end position="195"/>
    </location>
</feature>
<dbReference type="PANTHER" id="PTHR43027">
    <property type="entry name" value="DOXORUBICIN RESISTANCE ABC TRANSPORTER PERMEASE PROTEIN DRRC-RELATED"/>
    <property type="match status" value="1"/>
</dbReference>
<evidence type="ECO:0000259" key="6">
    <source>
        <dbReference type="Pfam" id="PF12698"/>
    </source>
</evidence>
<evidence type="ECO:0000256" key="2">
    <source>
        <dbReference type="ARBA" id="ARBA00022692"/>
    </source>
</evidence>
<dbReference type="Pfam" id="PF12698">
    <property type="entry name" value="ABC2_membrane_3"/>
    <property type="match status" value="1"/>
</dbReference>